<evidence type="ECO:0000313" key="2">
    <source>
        <dbReference type="Proteomes" id="UP000019202"/>
    </source>
</evidence>
<dbReference type="Proteomes" id="UP000019202">
    <property type="component" value="Unassembled WGS sequence"/>
</dbReference>
<comment type="caution">
    <text evidence="1">The sequence shown here is derived from an EMBL/GenBank/DDBJ whole genome shotgun (WGS) entry which is preliminary data.</text>
</comment>
<evidence type="ECO:0000313" key="1">
    <source>
        <dbReference type="EMBL" id="CDL83059.1"/>
    </source>
</evidence>
<keyword evidence="2" id="KW-1185">Reference proteome</keyword>
<dbReference type="AlphaFoldDB" id="W1IX86"/>
<proteinExistence type="predicted"/>
<sequence length="74" mass="8831">MPVTYYACNNEQKKVGIIFYCNYFYQWIDFRYDNLIRAAQKQQVDFSIDSFQQVIASSKVENENKFIKRDAVVS</sequence>
<dbReference type="EMBL" id="CBXF010000086">
    <property type="protein sequence ID" value="CDL83059.1"/>
    <property type="molecule type" value="Genomic_DNA"/>
</dbReference>
<gene>
    <name evidence="1" type="ORF">XSR1_280041</name>
</gene>
<accession>W1IX86</accession>
<protein>
    <submittedName>
        <fullName evidence="1">Uncharacterized protein</fullName>
    </submittedName>
</protein>
<organism evidence="1 2">
    <name type="scientific">Xenorhabdus szentirmaii DSM 16338</name>
    <dbReference type="NCBI Taxonomy" id="1427518"/>
    <lineage>
        <taxon>Bacteria</taxon>
        <taxon>Pseudomonadati</taxon>
        <taxon>Pseudomonadota</taxon>
        <taxon>Gammaproteobacteria</taxon>
        <taxon>Enterobacterales</taxon>
        <taxon>Morganellaceae</taxon>
        <taxon>Xenorhabdus</taxon>
    </lineage>
</organism>
<name>W1IX86_9GAMM</name>
<reference evidence="1" key="1">
    <citation type="submission" date="2013-11" db="EMBL/GenBank/DDBJ databases">
        <title>Draft genome sequence and annotation of the entomopathogenic bacteria, Xenorhabdus cabanillasi strain JM26 and Xenorhabdus szentirmai strain DSM 16338.</title>
        <authorList>
            <person name="Gualtieri M."/>
            <person name="Ogier J.C."/>
            <person name="Pages S."/>
            <person name="Givaudan A."/>
            <person name="Gaudriault S."/>
        </authorList>
    </citation>
    <scope>NUCLEOTIDE SEQUENCE [LARGE SCALE GENOMIC DNA]</scope>
    <source>
        <strain evidence="1">DSM 16338</strain>
    </source>
</reference>